<evidence type="ECO:0000256" key="11">
    <source>
        <dbReference type="HAMAP-Rule" id="MF_00165"/>
    </source>
</evidence>
<dbReference type="GO" id="GO:0006227">
    <property type="term" value="P:dUDP biosynthetic process"/>
    <property type="evidence" value="ECO:0007669"/>
    <property type="project" value="TreeGrafter"/>
</dbReference>
<keyword evidence="7 11" id="KW-0418">Kinase</keyword>
<evidence type="ECO:0000259" key="12">
    <source>
        <dbReference type="Pfam" id="PF02223"/>
    </source>
</evidence>
<reference evidence="13" key="1">
    <citation type="journal article" date="2021" name="PeerJ">
        <title>Extensive microbial diversity within the chicken gut microbiome revealed by metagenomics and culture.</title>
        <authorList>
            <person name="Gilroy R."/>
            <person name="Ravi A."/>
            <person name="Getino M."/>
            <person name="Pursley I."/>
            <person name="Horton D.L."/>
            <person name="Alikhan N.F."/>
            <person name="Baker D."/>
            <person name="Gharbi K."/>
            <person name="Hall N."/>
            <person name="Watson M."/>
            <person name="Adriaenssens E.M."/>
            <person name="Foster-Nyarko E."/>
            <person name="Jarju S."/>
            <person name="Secka A."/>
            <person name="Antonio M."/>
            <person name="Oren A."/>
            <person name="Chaudhuri R.R."/>
            <person name="La Ragione R."/>
            <person name="Hildebrand F."/>
            <person name="Pallen M.J."/>
        </authorList>
    </citation>
    <scope>NUCLEOTIDE SEQUENCE</scope>
    <source>
        <strain evidence="13">578</strain>
    </source>
</reference>
<dbReference type="Gene3D" id="3.40.50.300">
    <property type="entry name" value="P-loop containing nucleotide triphosphate hydrolases"/>
    <property type="match status" value="1"/>
</dbReference>
<evidence type="ECO:0000256" key="7">
    <source>
        <dbReference type="ARBA" id="ARBA00022777"/>
    </source>
</evidence>
<keyword evidence="8 11" id="KW-0067">ATP-binding</keyword>
<proteinExistence type="inferred from homology"/>
<dbReference type="NCBIfam" id="TIGR00041">
    <property type="entry name" value="DTMP_kinase"/>
    <property type="match status" value="1"/>
</dbReference>
<dbReference type="InterPro" id="IPR018094">
    <property type="entry name" value="Thymidylate_kinase"/>
</dbReference>
<evidence type="ECO:0000256" key="6">
    <source>
        <dbReference type="ARBA" id="ARBA00022741"/>
    </source>
</evidence>
<evidence type="ECO:0000313" key="14">
    <source>
        <dbReference type="Proteomes" id="UP000715651"/>
    </source>
</evidence>
<dbReference type="PANTHER" id="PTHR10344">
    <property type="entry name" value="THYMIDYLATE KINASE"/>
    <property type="match status" value="1"/>
</dbReference>
<dbReference type="EMBL" id="DYWK01000003">
    <property type="protein sequence ID" value="HJF18009.1"/>
    <property type="molecule type" value="Genomic_DNA"/>
</dbReference>
<feature type="domain" description="Thymidylate kinase-like" evidence="12">
    <location>
        <begin position="20"/>
        <end position="213"/>
    </location>
</feature>
<dbReference type="GO" id="GO:0004798">
    <property type="term" value="F:dTMP kinase activity"/>
    <property type="evidence" value="ECO:0007669"/>
    <property type="project" value="UniProtKB-UniRule"/>
</dbReference>
<evidence type="ECO:0000256" key="4">
    <source>
        <dbReference type="ARBA" id="ARBA00022679"/>
    </source>
</evidence>
<comment type="catalytic activity">
    <reaction evidence="9 11">
        <text>dTMP + ATP = dTDP + ADP</text>
        <dbReference type="Rhea" id="RHEA:13517"/>
        <dbReference type="ChEBI" id="CHEBI:30616"/>
        <dbReference type="ChEBI" id="CHEBI:58369"/>
        <dbReference type="ChEBI" id="CHEBI:63528"/>
        <dbReference type="ChEBI" id="CHEBI:456216"/>
        <dbReference type="EC" id="2.7.4.9"/>
    </reaction>
</comment>
<evidence type="ECO:0000256" key="2">
    <source>
        <dbReference type="ARBA" id="ARBA00012980"/>
    </source>
</evidence>
<dbReference type="PROSITE" id="PS01331">
    <property type="entry name" value="THYMIDYLATE_KINASE"/>
    <property type="match status" value="1"/>
</dbReference>
<dbReference type="InterPro" id="IPR018095">
    <property type="entry name" value="Thymidylate_kin_CS"/>
</dbReference>
<dbReference type="GO" id="GO:0006233">
    <property type="term" value="P:dTDP biosynthetic process"/>
    <property type="evidence" value="ECO:0007669"/>
    <property type="project" value="InterPro"/>
</dbReference>
<evidence type="ECO:0000256" key="5">
    <source>
        <dbReference type="ARBA" id="ARBA00022727"/>
    </source>
</evidence>
<dbReference type="GO" id="GO:0005829">
    <property type="term" value="C:cytosol"/>
    <property type="evidence" value="ECO:0007669"/>
    <property type="project" value="TreeGrafter"/>
</dbReference>
<evidence type="ECO:0000256" key="8">
    <source>
        <dbReference type="ARBA" id="ARBA00022840"/>
    </source>
</evidence>
<organism evidence="13 14">
    <name type="scientific">Aeriscardovia aeriphila</name>
    <dbReference type="NCBI Taxonomy" id="218139"/>
    <lineage>
        <taxon>Bacteria</taxon>
        <taxon>Bacillati</taxon>
        <taxon>Actinomycetota</taxon>
        <taxon>Actinomycetes</taxon>
        <taxon>Bifidobacteriales</taxon>
        <taxon>Bifidobacteriaceae</taxon>
        <taxon>Aeriscardovia</taxon>
    </lineage>
</organism>
<dbReference type="Proteomes" id="UP000715651">
    <property type="component" value="Unassembled WGS sequence"/>
</dbReference>
<sequence>MTEQKSMSAPAPYPGLFLTFEGIDGVGKTTQVQLLAKWIREELGREAITTFEPGDTLLGHSIRTLLLNPERTAAPVSARAEALLYAADRAQHVHEVILPGLKRGAVVISDRYIDSSLAYQAGGRELSSEQILDMSRLATGDVWPVRTYLLDMSVEQSHRRVTQVRGEHPDRLEEESASFHERTRRAFLKLAQKNPERYLVIDATQSIEQIQAQLRDDVRKLVEQ</sequence>
<accession>A0A921KC70</accession>
<keyword evidence="6 11" id="KW-0547">Nucleotide-binding</keyword>
<evidence type="ECO:0000256" key="3">
    <source>
        <dbReference type="ARBA" id="ARBA00017144"/>
    </source>
</evidence>
<gene>
    <name evidence="11 13" type="primary">tmk</name>
    <name evidence="13" type="ORF">K8U78_02430</name>
</gene>
<dbReference type="InterPro" id="IPR027417">
    <property type="entry name" value="P-loop_NTPase"/>
</dbReference>
<feature type="binding site" evidence="11">
    <location>
        <begin position="22"/>
        <end position="29"/>
    </location>
    <ligand>
        <name>ATP</name>
        <dbReference type="ChEBI" id="CHEBI:30616"/>
    </ligand>
</feature>
<dbReference type="InterPro" id="IPR039430">
    <property type="entry name" value="Thymidylate_kin-like_dom"/>
</dbReference>
<reference evidence="13" key="2">
    <citation type="submission" date="2021-09" db="EMBL/GenBank/DDBJ databases">
        <authorList>
            <person name="Gilroy R."/>
        </authorList>
    </citation>
    <scope>NUCLEOTIDE SEQUENCE</scope>
    <source>
        <strain evidence="13">578</strain>
    </source>
</reference>
<keyword evidence="4 11" id="KW-0808">Transferase</keyword>
<comment type="function">
    <text evidence="10 11">Phosphorylation of dTMP to form dTDP in both de novo and salvage pathways of dTTP synthesis.</text>
</comment>
<dbReference type="GO" id="GO:0006235">
    <property type="term" value="P:dTTP biosynthetic process"/>
    <property type="evidence" value="ECO:0007669"/>
    <property type="project" value="UniProtKB-UniRule"/>
</dbReference>
<evidence type="ECO:0000313" key="13">
    <source>
        <dbReference type="EMBL" id="HJF18009.1"/>
    </source>
</evidence>
<name>A0A921KC70_9BIFI</name>
<dbReference type="Pfam" id="PF02223">
    <property type="entry name" value="Thymidylate_kin"/>
    <property type="match status" value="1"/>
</dbReference>
<dbReference type="HAMAP" id="MF_00165">
    <property type="entry name" value="Thymidylate_kinase"/>
    <property type="match status" value="1"/>
</dbReference>
<protein>
    <recommendedName>
        <fullName evidence="3 11">Thymidylate kinase</fullName>
        <ecNumber evidence="2 11">2.7.4.9</ecNumber>
    </recommendedName>
    <alternativeName>
        <fullName evidence="11">dTMP kinase</fullName>
    </alternativeName>
</protein>
<dbReference type="GO" id="GO:0005524">
    <property type="term" value="F:ATP binding"/>
    <property type="evidence" value="ECO:0007669"/>
    <property type="project" value="UniProtKB-UniRule"/>
</dbReference>
<evidence type="ECO:0000256" key="10">
    <source>
        <dbReference type="ARBA" id="ARBA00057735"/>
    </source>
</evidence>
<dbReference type="FunFam" id="3.40.50.300:FF:000225">
    <property type="entry name" value="Thymidylate kinase"/>
    <property type="match status" value="1"/>
</dbReference>
<dbReference type="AlphaFoldDB" id="A0A921KC70"/>
<evidence type="ECO:0000256" key="1">
    <source>
        <dbReference type="ARBA" id="ARBA00009776"/>
    </source>
</evidence>
<comment type="similarity">
    <text evidence="1 11">Belongs to the thymidylate kinase family.</text>
</comment>
<dbReference type="EC" id="2.7.4.9" evidence="2 11"/>
<dbReference type="PANTHER" id="PTHR10344:SF4">
    <property type="entry name" value="UMP-CMP KINASE 2, MITOCHONDRIAL"/>
    <property type="match status" value="1"/>
</dbReference>
<comment type="caution">
    <text evidence="13">The sequence shown here is derived from an EMBL/GenBank/DDBJ whole genome shotgun (WGS) entry which is preliminary data.</text>
</comment>
<evidence type="ECO:0000256" key="9">
    <source>
        <dbReference type="ARBA" id="ARBA00048743"/>
    </source>
</evidence>
<keyword evidence="5 11" id="KW-0545">Nucleotide biosynthesis</keyword>
<dbReference type="SUPFAM" id="SSF52540">
    <property type="entry name" value="P-loop containing nucleoside triphosphate hydrolases"/>
    <property type="match status" value="1"/>
</dbReference>
<dbReference type="CDD" id="cd01672">
    <property type="entry name" value="TMPK"/>
    <property type="match status" value="1"/>
</dbReference>